<organism evidence="1 2">
    <name type="scientific">Micromonospora chaiyaphumensis</name>
    <dbReference type="NCBI Taxonomy" id="307119"/>
    <lineage>
        <taxon>Bacteria</taxon>
        <taxon>Bacillati</taxon>
        <taxon>Actinomycetota</taxon>
        <taxon>Actinomycetes</taxon>
        <taxon>Micromonosporales</taxon>
        <taxon>Micromonosporaceae</taxon>
        <taxon>Micromonospora</taxon>
    </lineage>
</organism>
<evidence type="ECO:0000313" key="2">
    <source>
        <dbReference type="Proteomes" id="UP000199629"/>
    </source>
</evidence>
<sequence length="1025" mass="108084">MHGDFTRWTFDPRDGYRQVLLQQGRMLLDAEWNEQTTITAWHDEERTRDIVGAAGGPLDGAGFAVVDTAGASPTATAWADLRITPGRYYVDGVLVDAAPPAAGGAGHKLADQPYLPKIGDLPGLPEPTADGRYAVLLDVAHQHVTADQAPRLREAALGGPDTTTRARTVWQVRLVKVAAGTACADVVDPVWGGRTAPTMTAALREVDPTADPCRLSGSGGYRRLENQLYRVQVHDVAGDGTARYLWSRENGSVVAGLTAIGPPSAAAAAAGMDAELSLDRVGRDEELSFREGDLVEVTSPDRELHGRPGHLATAGAPDGTALPVTWAAGAPAGLAALGRTPIVRRWDGPAQVANASPDELDDAGIEVRFGAGDFRVGDHWLIPARTVRLVYGVSALSGTIDWPTDGLGNALARPPLGPVHHVAVLGILRRTTVGGAGRWALDEDCRRLTPPLTDLVTLDLLGGDGQQAPPGQPLPEPVRVVVRNGGRPVHRARVRFTAVDGHLATGVPSAADAAQVVLQTDARGQIDVRWLLPSTGPATRVLTAVRLDDADAPVDAEVRVTGRRDESGTVCLVVRPETDLVQLFADLSGVTALALCLTAGEWTLSEPAVLSGVSCVLVTGVGSATRILSAAESALRFTDCGEVQVRDLSVAAVPAENDQRNGALDVRHTGLVLVERVHAEVGDAPAAVASGITVRGDDREGGRPVERAVVRDCRVEAGHAQTGVLVLDSRRTDVAGCDVLATADPGADPEKRFLEWLGDPRFARRIARRAVHPLLAGEDGLGLRRGWSSLVETRNLRFGSEIDDPKGWTAYVGDQQVTTVEELQDLVRDDLVRHNPDSRFFDERTRFAAWLRRVAEEFAAVATATAGITVAGATAADVRVRDNTVAGALTGISVALGDPDEQRETVRRAWITGNTVTPPARAATAYLHQGVYVGDCHRLDVSSNVVDLADGKPGYPVQGLLCAGRFGPHAVAAANTFDGTVLGIRVVPGPSGSPALWVARDNVCTTGPALVDGTGAWRDEGNVGV</sequence>
<accession>A0A1C4VYK2</accession>
<name>A0A1C4VYK2_9ACTN</name>
<dbReference type="InterPro" id="IPR045392">
    <property type="entry name" value="DUF6519"/>
</dbReference>
<dbReference type="EMBL" id="FMCS01000003">
    <property type="protein sequence ID" value="SCE88925.1"/>
    <property type="molecule type" value="Genomic_DNA"/>
</dbReference>
<dbReference type="Proteomes" id="UP000199629">
    <property type="component" value="Unassembled WGS sequence"/>
</dbReference>
<reference evidence="2" key="1">
    <citation type="submission" date="2016-06" db="EMBL/GenBank/DDBJ databases">
        <authorList>
            <person name="Varghese N."/>
            <person name="Submissions Spin"/>
        </authorList>
    </citation>
    <scope>NUCLEOTIDE SEQUENCE [LARGE SCALE GENOMIC DNA]</scope>
    <source>
        <strain evidence="2">DSM 45246</strain>
    </source>
</reference>
<dbReference type="RefSeq" id="WP_091261558.1">
    <property type="nucleotide sequence ID" value="NZ_FMCS01000003.1"/>
</dbReference>
<dbReference type="AlphaFoldDB" id="A0A1C4VYK2"/>
<keyword evidence="2" id="KW-1185">Reference proteome</keyword>
<protein>
    <recommendedName>
        <fullName evidence="3">Right handed beta helix region</fullName>
    </recommendedName>
</protein>
<proteinExistence type="predicted"/>
<dbReference type="Pfam" id="PF20129">
    <property type="entry name" value="DUF6519"/>
    <property type="match status" value="2"/>
</dbReference>
<evidence type="ECO:0000313" key="1">
    <source>
        <dbReference type="EMBL" id="SCE88925.1"/>
    </source>
</evidence>
<evidence type="ECO:0008006" key="3">
    <source>
        <dbReference type="Google" id="ProtNLM"/>
    </source>
</evidence>
<gene>
    <name evidence="1" type="ORF">GA0070214_10324</name>
</gene>